<sequence>MSSQSPLYTSITLPCGKSLKNRIVKAAMEENMAGDNQLPDRNLLSLYRYWAHGGLGMIITGNVMVDRHAMTGPGGVVLEKDTPIDSFERWAKVIRSGGALAIMQINHPGRQVFKAVNKTAMAPSAVSLSMGRFSKQFADTYAMTCEDIYAVCQRFVDTAVKAQQAGFDGVQVHAAHGYLLSQFLSPLTNQRDDQWGGSLLNRARLLLNIVCQIRACCGSDFAVMVKLNAADFQRGGLTLEDTKEIVSHLNKLGVDVLEVSGGNYEAPAMQGRTGDGQALNQHAYFVEFASQIAAIAQMPVMTTGGINREASARRVLEQGCQLVGLASALAITPNLALKWQQGSPQAEMPPRCTWQDKTLASLVTMAMIRRQLRRLGNDLSTQPAPSQLWSLLQDLRHRKKMTRRYHQFINQ</sequence>
<evidence type="ECO:0000259" key="3">
    <source>
        <dbReference type="Pfam" id="PF00724"/>
    </source>
</evidence>
<feature type="domain" description="NADH:flavin oxidoreductase/NADH oxidase N-terminal" evidence="3">
    <location>
        <begin position="10"/>
        <end position="344"/>
    </location>
</feature>
<keyword evidence="2" id="KW-0560">Oxidoreductase</keyword>
<dbReference type="PANTHER" id="PTHR43656:SF2">
    <property type="entry name" value="BINDING OXIDOREDUCTASE, PUTATIVE (AFU_ORTHOLOGUE AFUA_2G08260)-RELATED"/>
    <property type="match status" value="1"/>
</dbReference>
<keyword evidence="5" id="KW-1185">Reference proteome</keyword>
<dbReference type="Pfam" id="PF00724">
    <property type="entry name" value="Oxidored_FMN"/>
    <property type="match status" value="1"/>
</dbReference>
<dbReference type="AlphaFoldDB" id="A0A7S9DZJ9"/>
<dbReference type="Gene3D" id="3.20.20.70">
    <property type="entry name" value="Aldolase class I"/>
    <property type="match status" value="1"/>
</dbReference>
<name>A0A7S9DZJ9_9ALTE</name>
<dbReference type="KEGG" id="smaa:IT774_06785"/>
<dbReference type="RefSeq" id="WP_195811898.1">
    <property type="nucleotide sequence ID" value="NZ_CP064795.1"/>
</dbReference>
<organism evidence="4 5">
    <name type="scientific">Salinimonas marina</name>
    <dbReference type="NCBI Taxonomy" id="2785918"/>
    <lineage>
        <taxon>Bacteria</taxon>
        <taxon>Pseudomonadati</taxon>
        <taxon>Pseudomonadota</taxon>
        <taxon>Gammaproteobacteria</taxon>
        <taxon>Alteromonadales</taxon>
        <taxon>Alteromonadaceae</taxon>
        <taxon>Alteromonas/Salinimonas group</taxon>
        <taxon>Salinimonas</taxon>
    </lineage>
</organism>
<proteinExistence type="predicted"/>
<dbReference type="InterPro" id="IPR051799">
    <property type="entry name" value="NADH_flavin_oxidoreductase"/>
</dbReference>
<dbReference type="Proteomes" id="UP000595095">
    <property type="component" value="Chromosome"/>
</dbReference>
<dbReference type="SUPFAM" id="SSF51395">
    <property type="entry name" value="FMN-linked oxidoreductases"/>
    <property type="match status" value="1"/>
</dbReference>
<keyword evidence="1" id="KW-0285">Flavoprotein</keyword>
<evidence type="ECO:0000256" key="2">
    <source>
        <dbReference type="ARBA" id="ARBA00023002"/>
    </source>
</evidence>
<evidence type="ECO:0000313" key="4">
    <source>
        <dbReference type="EMBL" id="QPG06824.1"/>
    </source>
</evidence>
<dbReference type="PANTHER" id="PTHR43656">
    <property type="entry name" value="BINDING OXIDOREDUCTASE, PUTATIVE (AFU_ORTHOLOGUE AFUA_2G08260)-RELATED"/>
    <property type="match status" value="1"/>
</dbReference>
<accession>A0A7S9DZJ9</accession>
<dbReference type="GO" id="GO:0016491">
    <property type="term" value="F:oxidoreductase activity"/>
    <property type="evidence" value="ECO:0007669"/>
    <property type="project" value="UniProtKB-KW"/>
</dbReference>
<dbReference type="InterPro" id="IPR013785">
    <property type="entry name" value="Aldolase_TIM"/>
</dbReference>
<evidence type="ECO:0000256" key="1">
    <source>
        <dbReference type="ARBA" id="ARBA00022630"/>
    </source>
</evidence>
<evidence type="ECO:0000313" key="5">
    <source>
        <dbReference type="Proteomes" id="UP000595095"/>
    </source>
</evidence>
<dbReference type="EMBL" id="CP064795">
    <property type="protein sequence ID" value="QPG06824.1"/>
    <property type="molecule type" value="Genomic_DNA"/>
</dbReference>
<dbReference type="InterPro" id="IPR001155">
    <property type="entry name" value="OxRdtase_FMN_N"/>
</dbReference>
<gene>
    <name evidence="4" type="ORF">IT774_06785</name>
</gene>
<reference evidence="4 5" key="1">
    <citation type="submission" date="2020-11" db="EMBL/GenBank/DDBJ databases">
        <title>Complete genome sequence for Salinimonas sp. strain G2-b.</title>
        <authorList>
            <person name="Park S.-J."/>
        </authorList>
    </citation>
    <scope>NUCLEOTIDE SEQUENCE [LARGE SCALE GENOMIC DNA]</scope>
    <source>
        <strain evidence="4 5">G2-b</strain>
    </source>
</reference>
<protein>
    <submittedName>
        <fullName evidence="4">tRNA-dihydrouridine synthase</fullName>
    </submittedName>
</protein>
<dbReference type="GO" id="GO:0010181">
    <property type="term" value="F:FMN binding"/>
    <property type="evidence" value="ECO:0007669"/>
    <property type="project" value="InterPro"/>
</dbReference>